<keyword evidence="2" id="KW-1185">Reference proteome</keyword>
<dbReference type="Proteomes" id="UP000219193">
    <property type="component" value="Unassembled WGS sequence"/>
</dbReference>
<protein>
    <submittedName>
        <fullName evidence="1">Uncharacterized protein</fullName>
    </submittedName>
</protein>
<sequence length="1581" mass="185701">MTYKLNKKVAEKHLDELIDTFYQHFATGGRTIKYVFDFSEVEWMSNEELLTFTGLFKSLIDSDIDFNVQFLKDGSSETINKRKAKQIIQLWDVWKIYSIVPHKDYNLYFDIDGNFIERLRAEYNIQTVTQEIYESYGITPFVTLEKIESYDDQRIVEKLHEIYRLEAATSEILHENNCYLPFHNETLTSIVSKELFENFLDHYDQSLFSPKSKVAFLSLVLKRKLNTERLGKAKVQEILKRNFKEESFPELRDFYVEMDNPDVFLNRSLLQLSFVDFGEGIPKTLKSAYYRNTGTGYSKEHTSQNEDTRILEYAFKHDSSQHELKDKYSKEFAVPRGLFDLLSVVKRFEGVIIARSHYGKIAFDFSCGKSMEEAVRYFGDQSKIFPGTLFTIYIPEREIQFEIDSSSIKPYDSLAEYSFKKNEVKHVSLFEIQTEQKNQKTDKGEFYNILFDSFLKKIQNNSETLIYLDFTGWEIDERVTKKIIFFLCTDYRINLNNNVIVVNPPSKRFLASIRDQLLDLEEVHRRFKIHPTPFVFFDNNELEIFWLGIFSEQDIEKLNKLLFEEHDLRKSDFENPEAIIGHINHYDNYGNLVSIINSTQLKLHYTGEASKIEDSEIEKIIAPCIKSSKDTVYLCNGNYYQYQYLELFDALSDEDKRKFLNEILLRKIQSSIDDWNQYILVGITSSSHKIVDYFESRLGGDRKNYVRLNNYFSFEEEAEFKQGIYKGSKVILLCDVVSTGYMVERFISRLNILEASIEKIGVLVDAIDTDFNPDKYNYSEIKNKIISVYKKPLKKYTRNNISAKLKHGELKVIRINPFTNTPITQGIDESNYNKSVLLNNEDFAKLISVDQIQVGYFNFNSLVHPYFFNMHSILSDPRKSQNLITQLFDALQKQTSLEEIGVVFYPKSSGIHKIDFKLLQDKYFKNHNTLFFELERFLTNEGWRFPHPPQYLVQISREKRTMILDDGSCSGESISQMIDEVSFLNVKSITVLSLVGRINNHKREFFSRIKKIDSGGKEIPVKIFFGSNWHIPTYHQSKSPVIEENKWLDQLIQLPNIPQGIKTLVKTIKKEITPKEISEGNSSYLLKTKEGFAIHDELALVRNEFGKISEYRFYKEYFQFFDQFISYHESKNSKERGHFPYRKIEAVCAVFLHEPYLFDKVKAVIPDVVDKIEKFVELFVIENKIPQDLLCYQWNKKDMIHLLFIIYKDETLLDILNNNLKKLLIFSSDSQSTVNYFLYKLLKYFPLEKSETRIKRLDNQFKEILENVETDNVTLNKQIKKFYNFLKTLPSGTDIESLLRTLRENYKKEKEPDLHDDKISFNHNISLILGKIREAMDKIESKETIPSSLSDAIVKGWFQVFNFISPILTFSITYEEYLAPFPYFKLLNTTERDSDSLRTLVGANETMIFSIDQSFNDINKLKKIERNTILIQSNFSLNTDFHRLIEHRWTDWSRFYQKLEKELKRLELKVKLDNQLNKNHLKIQIPKIYSYKLIIDELINNLKNHCKKEKGAEVYLCLQDIGSNGIQLHIINPIADISHSNSNGEGTKCLNLLSTAGHFGFEYQAQIKEGNYDQILKFQTL</sequence>
<evidence type="ECO:0000313" key="2">
    <source>
        <dbReference type="Proteomes" id="UP000219193"/>
    </source>
</evidence>
<dbReference type="Gene3D" id="3.40.50.2020">
    <property type="match status" value="1"/>
</dbReference>
<dbReference type="InterPro" id="IPR029057">
    <property type="entry name" value="PRTase-like"/>
</dbReference>
<evidence type="ECO:0000313" key="1">
    <source>
        <dbReference type="EMBL" id="SOC79555.1"/>
    </source>
</evidence>
<name>A0A285X2L5_9FLAO</name>
<dbReference type="SUPFAM" id="SSF53271">
    <property type="entry name" value="PRTase-like"/>
    <property type="match status" value="2"/>
</dbReference>
<gene>
    <name evidence="1" type="ORF">SAMN06296241_1084</name>
</gene>
<reference evidence="2" key="1">
    <citation type="submission" date="2017-09" db="EMBL/GenBank/DDBJ databases">
        <authorList>
            <person name="Varghese N."/>
            <person name="Submissions S."/>
        </authorList>
    </citation>
    <scope>NUCLEOTIDE SEQUENCE [LARGE SCALE GENOMIC DNA]</scope>
    <source>
        <strain evidence="2">CGMCC 1.12641</strain>
    </source>
</reference>
<dbReference type="RefSeq" id="WP_097055279.1">
    <property type="nucleotide sequence ID" value="NZ_OCMF01000001.1"/>
</dbReference>
<accession>A0A285X2L5</accession>
<dbReference type="OrthoDB" id="1386044at2"/>
<dbReference type="EMBL" id="OCMF01000001">
    <property type="protein sequence ID" value="SOC79555.1"/>
    <property type="molecule type" value="Genomic_DNA"/>
</dbReference>
<organism evidence="1 2">
    <name type="scientific">Salinimicrobium sediminis</name>
    <dbReference type="NCBI Taxonomy" id="1343891"/>
    <lineage>
        <taxon>Bacteria</taxon>
        <taxon>Pseudomonadati</taxon>
        <taxon>Bacteroidota</taxon>
        <taxon>Flavobacteriia</taxon>
        <taxon>Flavobacteriales</taxon>
        <taxon>Flavobacteriaceae</taxon>
        <taxon>Salinimicrobium</taxon>
    </lineage>
</organism>
<proteinExistence type="predicted"/>